<proteinExistence type="inferred from homology"/>
<evidence type="ECO:0000256" key="3">
    <source>
        <dbReference type="ARBA" id="ARBA00022692"/>
    </source>
</evidence>
<dbReference type="PANTHER" id="PTHR23538">
    <property type="entry name" value="44.5 KD BACTERIOCHLOROPHYLL SYNTHASE SUBUNIT"/>
    <property type="match status" value="1"/>
</dbReference>
<keyword evidence="4 6" id="KW-1133">Transmembrane helix</keyword>
<feature type="transmembrane region" description="Helical" evidence="6">
    <location>
        <begin position="202"/>
        <end position="224"/>
    </location>
</feature>
<accession>A0ABZ2HDW2</accession>
<feature type="transmembrane region" description="Helical" evidence="6">
    <location>
        <begin position="385"/>
        <end position="409"/>
    </location>
</feature>
<dbReference type="Gene3D" id="1.20.1250.20">
    <property type="entry name" value="MFS general substrate transporter like domains"/>
    <property type="match status" value="1"/>
</dbReference>
<evidence type="ECO:0000256" key="5">
    <source>
        <dbReference type="ARBA" id="ARBA00023136"/>
    </source>
</evidence>
<feature type="transmembrane region" description="Helical" evidence="6">
    <location>
        <begin position="101"/>
        <end position="125"/>
    </location>
</feature>
<evidence type="ECO:0000256" key="6">
    <source>
        <dbReference type="SAM" id="Phobius"/>
    </source>
</evidence>
<name>A0ABZ2HDW2_9RHOB</name>
<feature type="transmembrane region" description="Helical" evidence="6">
    <location>
        <begin position="173"/>
        <end position="196"/>
    </location>
</feature>
<protein>
    <submittedName>
        <fullName evidence="7">PucC family protein</fullName>
    </submittedName>
</protein>
<keyword evidence="5 6" id="KW-0472">Membrane</keyword>
<evidence type="ECO:0000313" key="7">
    <source>
        <dbReference type="EMBL" id="WWR45805.1"/>
    </source>
</evidence>
<feature type="transmembrane region" description="Helical" evidence="6">
    <location>
        <begin position="322"/>
        <end position="343"/>
    </location>
</feature>
<comment type="subcellular location">
    <subcellularLocation>
        <location evidence="1">Membrane</location>
        <topology evidence="1">Multi-pass membrane protein</topology>
    </subcellularLocation>
</comment>
<evidence type="ECO:0000256" key="4">
    <source>
        <dbReference type="ARBA" id="ARBA00022989"/>
    </source>
</evidence>
<evidence type="ECO:0000313" key="8">
    <source>
        <dbReference type="Proteomes" id="UP001364156"/>
    </source>
</evidence>
<dbReference type="EMBL" id="CP146069">
    <property type="protein sequence ID" value="WWR45805.1"/>
    <property type="molecule type" value="Genomic_DNA"/>
</dbReference>
<feature type="transmembrane region" description="Helical" evidence="6">
    <location>
        <begin position="137"/>
        <end position="161"/>
    </location>
</feature>
<dbReference type="RefSeq" id="WP_338548719.1">
    <property type="nucleotide sequence ID" value="NZ_CP146069.1"/>
</dbReference>
<dbReference type="CDD" id="cd06176">
    <property type="entry name" value="MFS_BCD_PucC-like"/>
    <property type="match status" value="1"/>
</dbReference>
<feature type="transmembrane region" description="Helical" evidence="6">
    <location>
        <begin position="349"/>
        <end position="373"/>
    </location>
</feature>
<feature type="transmembrane region" description="Helical" evidence="6">
    <location>
        <begin position="435"/>
        <end position="455"/>
    </location>
</feature>
<dbReference type="InterPro" id="IPR026036">
    <property type="entry name" value="PucC"/>
</dbReference>
<reference evidence="7 8" key="1">
    <citation type="submission" date="2023-10" db="EMBL/GenBank/DDBJ databases">
        <title>Roseovarius strain S88 nov., isolated from a marine algae.</title>
        <authorList>
            <person name="Lee M.W."/>
            <person name="Lee J.K."/>
            <person name="Kim J.M."/>
            <person name="Choi D.G."/>
            <person name="Baek J.H."/>
            <person name="Bayburt H."/>
            <person name="Jung J.J."/>
            <person name="Han D.M."/>
            <person name="Jeon C.O."/>
        </authorList>
    </citation>
    <scope>NUCLEOTIDE SEQUENCE [LARGE SCALE GENOMIC DNA]</scope>
    <source>
        <strain evidence="7 8">S88</strain>
    </source>
</reference>
<dbReference type="InterPro" id="IPR004896">
    <property type="entry name" value="PucC-rel"/>
</dbReference>
<dbReference type="InterPro" id="IPR036259">
    <property type="entry name" value="MFS_trans_sf"/>
</dbReference>
<dbReference type="Proteomes" id="UP001364156">
    <property type="component" value="Chromosome"/>
</dbReference>
<dbReference type="Pfam" id="PF03209">
    <property type="entry name" value="PUCC"/>
    <property type="match status" value="1"/>
</dbReference>
<comment type="similarity">
    <text evidence="2">Belongs to the PucC family.</text>
</comment>
<evidence type="ECO:0000256" key="2">
    <source>
        <dbReference type="ARBA" id="ARBA00008412"/>
    </source>
</evidence>
<feature type="transmembrane region" description="Helical" evidence="6">
    <location>
        <begin position="257"/>
        <end position="273"/>
    </location>
</feature>
<keyword evidence="8" id="KW-1185">Reference proteome</keyword>
<dbReference type="SUPFAM" id="SSF103473">
    <property type="entry name" value="MFS general substrate transporter"/>
    <property type="match status" value="1"/>
</dbReference>
<dbReference type="PANTHER" id="PTHR23538:SF1">
    <property type="entry name" value="44.5 KD BACTERIOCHLOROPHYLL SYNTHASE SUBUNIT"/>
    <property type="match status" value="1"/>
</dbReference>
<keyword evidence="3 6" id="KW-0812">Transmembrane</keyword>
<feature type="transmembrane region" description="Helical" evidence="6">
    <location>
        <begin position="61"/>
        <end position="80"/>
    </location>
</feature>
<feature type="transmembrane region" description="Helical" evidence="6">
    <location>
        <begin position="30"/>
        <end position="49"/>
    </location>
</feature>
<gene>
    <name evidence="7" type="ORF">RZ517_13580</name>
</gene>
<evidence type="ECO:0000256" key="1">
    <source>
        <dbReference type="ARBA" id="ARBA00004141"/>
    </source>
</evidence>
<feature type="transmembrane region" description="Helical" evidence="6">
    <location>
        <begin position="285"/>
        <end position="310"/>
    </location>
</feature>
<dbReference type="PIRSF" id="PIRSF016565">
    <property type="entry name" value="PucC"/>
    <property type="match status" value="1"/>
</dbReference>
<sequence length="479" mass="50152">MSFSSRLKQLPLSSLPFADAASEGLPMGELLRLSLFQVSVGMATVMLLGTLNRVMIVELSVPATIVAVMIALPVLIAPFRTLLGFRSDTYRSAIGWKRIPYLWFGSLWQMGGLAVMPFALLVLSGQQAVGPSWAGEVLAAIAFLMTGLGLHMTQTAGLALATDRADPDTRPRVVALLYVMFLLGMGLSAIIVGFLLRDFTELGLVKVVQGAAMVGIILNLIALWKQEKMAPMTKAERAAPRPRFREAWADLMQGGEAGRLLAVVFLGTMAFNMQDVLLEPYGGEVLGLSVAATTTLTAIWAVGALTGFVLSGRLLTQGRNPYRLAALGVLVGIAAFSVVVFAAPVQSTAMFFAGAGLIGLGSGIFAVSTLTAAMNMPARGLAGHGLALGAWGAAQATAAGLSIAFGGALRDGVNAMATSGAWGEVLDSTATGYTFVYHTEIVLLFVTLAVLGPLVRHVKLTPDTNPQGSARIGLADFPT</sequence>
<organism evidence="7 8">
    <name type="scientific">Roseovarius phycicola</name>
    <dbReference type="NCBI Taxonomy" id="3080976"/>
    <lineage>
        <taxon>Bacteria</taxon>
        <taxon>Pseudomonadati</taxon>
        <taxon>Pseudomonadota</taxon>
        <taxon>Alphaproteobacteria</taxon>
        <taxon>Rhodobacterales</taxon>
        <taxon>Roseobacteraceae</taxon>
        <taxon>Roseovarius</taxon>
    </lineage>
</organism>